<proteinExistence type="predicted"/>
<comment type="caution">
    <text evidence="2">The sequence shown here is derived from an EMBL/GenBank/DDBJ whole genome shotgun (WGS) entry which is preliminary data.</text>
</comment>
<evidence type="ECO:0000313" key="2">
    <source>
        <dbReference type="EMBL" id="MBB6345359.1"/>
    </source>
</evidence>
<evidence type="ECO:0000313" key="3">
    <source>
        <dbReference type="Proteomes" id="UP000583800"/>
    </source>
</evidence>
<organism evidence="2 3">
    <name type="scientific">Nonomuraea muscovyensis</name>
    <dbReference type="NCBI Taxonomy" id="1124761"/>
    <lineage>
        <taxon>Bacteria</taxon>
        <taxon>Bacillati</taxon>
        <taxon>Actinomycetota</taxon>
        <taxon>Actinomycetes</taxon>
        <taxon>Streptosporangiales</taxon>
        <taxon>Streptosporangiaceae</taxon>
        <taxon>Nonomuraea</taxon>
    </lineage>
</organism>
<dbReference type="Proteomes" id="UP000583800">
    <property type="component" value="Unassembled WGS sequence"/>
</dbReference>
<feature type="transmembrane region" description="Helical" evidence="1">
    <location>
        <begin position="45"/>
        <end position="64"/>
    </location>
</feature>
<gene>
    <name evidence="2" type="ORF">FHU36_001868</name>
</gene>
<keyword evidence="1" id="KW-0812">Transmembrane</keyword>
<dbReference type="RefSeq" id="WP_185083320.1">
    <property type="nucleotide sequence ID" value="NZ_JACHJB010000001.1"/>
</dbReference>
<dbReference type="InterPro" id="IPR019681">
    <property type="entry name" value="DUF2530"/>
</dbReference>
<dbReference type="EMBL" id="JACHJB010000001">
    <property type="protein sequence ID" value="MBB6345359.1"/>
    <property type="molecule type" value="Genomic_DNA"/>
</dbReference>
<name>A0A7X0C296_9ACTN</name>
<sequence>MKQEWHPDPEPIETNDTATVAVGIGLWVLALVALLIFRPAPEHSWWIWTCVAGVVLGLMGLAYVRRRESQREVPGDR</sequence>
<keyword evidence="1" id="KW-1133">Transmembrane helix</keyword>
<reference evidence="2 3" key="1">
    <citation type="submission" date="2020-08" db="EMBL/GenBank/DDBJ databases">
        <title>Sequencing the genomes of 1000 actinobacteria strains.</title>
        <authorList>
            <person name="Klenk H.-P."/>
        </authorList>
    </citation>
    <scope>NUCLEOTIDE SEQUENCE [LARGE SCALE GENOMIC DNA]</scope>
    <source>
        <strain evidence="2 3">DSM 45913</strain>
    </source>
</reference>
<dbReference type="AlphaFoldDB" id="A0A7X0C296"/>
<accession>A0A7X0C296</accession>
<feature type="transmembrane region" description="Helical" evidence="1">
    <location>
        <begin position="20"/>
        <end position="39"/>
    </location>
</feature>
<keyword evidence="3" id="KW-1185">Reference proteome</keyword>
<dbReference type="Pfam" id="PF10745">
    <property type="entry name" value="DUF2530"/>
    <property type="match status" value="1"/>
</dbReference>
<keyword evidence="1" id="KW-0472">Membrane</keyword>
<evidence type="ECO:0000256" key="1">
    <source>
        <dbReference type="SAM" id="Phobius"/>
    </source>
</evidence>
<protein>
    <submittedName>
        <fullName evidence="2">Uncharacterized membrane protein YbhN (UPF0104 family)</fullName>
    </submittedName>
</protein>